<proteinExistence type="predicted"/>
<organism evidence="1">
    <name type="scientific">Pseudomonas fluorescens (strain SBW25)</name>
    <dbReference type="NCBI Taxonomy" id="216595"/>
    <lineage>
        <taxon>Bacteria</taxon>
        <taxon>Pseudomonadati</taxon>
        <taxon>Pseudomonadota</taxon>
        <taxon>Gammaproteobacteria</taxon>
        <taxon>Pseudomonadales</taxon>
        <taxon>Pseudomonadaceae</taxon>
        <taxon>Pseudomonas</taxon>
    </lineage>
</organism>
<gene>
    <name evidence="1" type="ORF">PQBR55_0118</name>
</gene>
<protein>
    <submittedName>
        <fullName evidence="1">Uncharacterized protein</fullName>
    </submittedName>
</protein>
<reference evidence="1" key="1">
    <citation type="submission" date="2014-12" db="EMBL/GenBank/DDBJ databases">
        <authorList>
            <person name="Hall J."/>
        </authorList>
    </citation>
    <scope>NUCLEOTIDE SEQUENCE [LARGE SCALE GENOMIC DNA]</scope>
    <source>
        <strain evidence="1">SBW25</strain>
        <plasmid evidence="1">pQBR55</plasmid>
    </source>
</reference>
<reference evidence="1" key="2">
    <citation type="submission" date="2015-06" db="EMBL/GenBank/DDBJ databases">
        <title>Environmentally co-occuring mercury resistance plasmids are genetically and phenotypically diverse and confer variable context-dependent fitness effects.</title>
        <authorList>
            <person name="Hall J.P.J."/>
            <person name="Harrison E."/>
            <person name="Lilley A.K."/>
            <person name="Paterson S."/>
            <person name="Spiers A.J."/>
            <person name="Brockhurst M.A."/>
        </authorList>
    </citation>
    <scope>NUCLEOTIDE SEQUENCE [LARGE SCALE GENOMIC DNA]</scope>
    <source>
        <strain evidence="1">SBW25</strain>
        <plasmid evidence="1">pQBR55</plasmid>
    </source>
</reference>
<accession>A0A0G4E6C3</accession>
<evidence type="ECO:0000313" key="1">
    <source>
        <dbReference type="EMBL" id="CEK42497.1"/>
    </source>
</evidence>
<name>A0A0G4E6C3_PSEFS</name>
<geneLocation type="plasmid" evidence="1">
    <name>pQBR55</name>
</geneLocation>
<sequence length="45" mass="5045">MFSMIFLETPVEFLTTTLRKPAPIILLAKMMVSDDAAWLIAFSLA</sequence>
<keyword evidence="1" id="KW-0614">Plasmid</keyword>
<dbReference type="AlphaFoldDB" id="A0A0G4E6C3"/>
<dbReference type="EMBL" id="LN713927">
    <property type="protein sequence ID" value="CEK42497.1"/>
    <property type="molecule type" value="Genomic_DNA"/>
</dbReference>